<evidence type="ECO:0000313" key="4">
    <source>
        <dbReference type="Proteomes" id="UP001268256"/>
    </source>
</evidence>
<dbReference type="HAMAP" id="MF_02101">
    <property type="entry name" value="DHNA_CoA_hydrolase"/>
    <property type="match status" value="1"/>
</dbReference>
<organism evidence="3 4">
    <name type="scientific">Pseudocalidococcus azoricus BACA0444</name>
    <dbReference type="NCBI Taxonomy" id="2918990"/>
    <lineage>
        <taxon>Bacteria</taxon>
        <taxon>Bacillati</taxon>
        <taxon>Cyanobacteriota</taxon>
        <taxon>Cyanophyceae</taxon>
        <taxon>Acaryochloridales</taxon>
        <taxon>Thermosynechococcaceae</taxon>
        <taxon>Pseudocalidococcus</taxon>
        <taxon>Pseudocalidococcus azoricus</taxon>
    </lineage>
</organism>
<feature type="active site" evidence="2">
    <location>
        <position position="13"/>
    </location>
</feature>
<keyword evidence="4" id="KW-1185">Reference proteome</keyword>
<comment type="function">
    <text evidence="2">Catalyzes the hydrolysis of 1,4-dihydroxy-2-naphthoyl-CoA (DHNA-CoA) to 1,4-dihydroxy-2-naphthoate (DHNA), a reaction involved in phylloquinone (vitamin K1) biosynthesis.</text>
</comment>
<protein>
    <recommendedName>
        <fullName evidence="2">1,4-dihydroxy-2-naphthoyl-CoA hydrolase</fullName>
        <shortName evidence="2">DHNA-CoA hydrolase</shortName>
        <ecNumber evidence="2">3.1.2.28</ecNumber>
    </recommendedName>
    <alternativeName>
        <fullName evidence="2">DHNA-CoA thioesterase</fullName>
    </alternativeName>
</protein>
<dbReference type="Proteomes" id="UP001268256">
    <property type="component" value="Unassembled WGS sequence"/>
</dbReference>
<dbReference type="EC" id="3.1.2.28" evidence="2"/>
<comment type="caution">
    <text evidence="3">The sequence shown here is derived from an EMBL/GenBank/DDBJ whole genome shotgun (WGS) entry which is preliminary data.</text>
</comment>
<reference evidence="4" key="1">
    <citation type="submission" date="2023-07" db="EMBL/GenBank/DDBJ databases">
        <authorList>
            <person name="Luz R."/>
            <person name="Cordeiro R."/>
            <person name="Fonseca A."/>
            <person name="Goncalves V."/>
        </authorList>
    </citation>
    <scope>NUCLEOTIDE SEQUENCE [LARGE SCALE GENOMIC DNA]</scope>
    <source>
        <strain evidence="4">BACA0444</strain>
    </source>
</reference>
<dbReference type="RefSeq" id="WP_322878464.1">
    <property type="nucleotide sequence ID" value="NZ_JAVMIP010000010.1"/>
</dbReference>
<dbReference type="InterPro" id="IPR050563">
    <property type="entry name" value="4-hydroxybenzoyl-CoA_TE"/>
</dbReference>
<keyword evidence="1 2" id="KW-0378">Hydrolase</keyword>
<dbReference type="SUPFAM" id="SSF54637">
    <property type="entry name" value="Thioesterase/thiol ester dehydrase-isomerase"/>
    <property type="match status" value="1"/>
</dbReference>
<proteinExistence type="inferred from homology"/>
<dbReference type="AlphaFoldDB" id="A0AAE4FS18"/>
<comment type="catalytic activity">
    <reaction evidence="2">
        <text>1,4-dihydroxy-2-naphthoyl-CoA + H2O = 1,4-dihydroxy-2-naphthoate + CoA + H(+)</text>
        <dbReference type="Rhea" id="RHEA:26309"/>
        <dbReference type="ChEBI" id="CHEBI:11173"/>
        <dbReference type="ChEBI" id="CHEBI:15377"/>
        <dbReference type="ChEBI" id="CHEBI:15378"/>
        <dbReference type="ChEBI" id="CHEBI:57287"/>
        <dbReference type="ChEBI" id="CHEBI:58897"/>
        <dbReference type="EC" id="3.1.2.28"/>
    </reaction>
</comment>
<accession>A0AAE4FS18</accession>
<dbReference type="GO" id="GO:0047617">
    <property type="term" value="F:fatty acyl-CoA hydrolase activity"/>
    <property type="evidence" value="ECO:0007669"/>
    <property type="project" value="TreeGrafter"/>
</dbReference>
<gene>
    <name evidence="3" type="ORF">RIF25_10390</name>
</gene>
<dbReference type="Pfam" id="PF13279">
    <property type="entry name" value="4HBT_2"/>
    <property type="match status" value="1"/>
</dbReference>
<dbReference type="EMBL" id="JAVMIP010000010">
    <property type="protein sequence ID" value="MDS3861214.1"/>
    <property type="molecule type" value="Genomic_DNA"/>
</dbReference>
<dbReference type="InterPro" id="IPR022829">
    <property type="entry name" value="DHNA_CoA_hydrolase"/>
</dbReference>
<dbReference type="PIRSF" id="PIRSF003230">
    <property type="entry name" value="YbgC"/>
    <property type="match status" value="1"/>
</dbReference>
<dbReference type="InterPro" id="IPR006684">
    <property type="entry name" value="YbgC/YbaW"/>
</dbReference>
<evidence type="ECO:0000313" key="3">
    <source>
        <dbReference type="EMBL" id="MDS3861214.1"/>
    </source>
</evidence>
<evidence type="ECO:0000256" key="1">
    <source>
        <dbReference type="ARBA" id="ARBA00022801"/>
    </source>
</evidence>
<dbReference type="PANTHER" id="PTHR31793:SF37">
    <property type="entry name" value="ACYL-COA THIOESTER HYDROLASE YBGC"/>
    <property type="match status" value="1"/>
</dbReference>
<name>A0AAE4FS18_9CYAN</name>
<dbReference type="CDD" id="cd00586">
    <property type="entry name" value="4HBT"/>
    <property type="match status" value="1"/>
</dbReference>
<comment type="pathway">
    <text evidence="2">Cofactor biosynthesis; phylloquinone biosynthesis.</text>
</comment>
<dbReference type="PANTHER" id="PTHR31793">
    <property type="entry name" value="4-HYDROXYBENZOYL-COA THIOESTERASE FAMILY MEMBER"/>
    <property type="match status" value="1"/>
</dbReference>
<dbReference type="GO" id="GO:0061522">
    <property type="term" value="F:1,4-dihydroxy-2-naphthoyl-CoA thioesterase activity"/>
    <property type="evidence" value="ECO:0007669"/>
    <property type="project" value="UniProtKB-EC"/>
</dbReference>
<comment type="similarity">
    <text evidence="2">Belongs to the 4-hydroxybenzoyl-CoA thioesterase family. DHNA-CoA hydrolase subfamily.</text>
</comment>
<dbReference type="Gene3D" id="3.10.129.10">
    <property type="entry name" value="Hotdog Thioesterase"/>
    <property type="match status" value="1"/>
</dbReference>
<dbReference type="GO" id="GO:0042372">
    <property type="term" value="P:phylloquinone biosynthetic process"/>
    <property type="evidence" value="ECO:0007669"/>
    <property type="project" value="UniProtKB-UniRule"/>
</dbReference>
<evidence type="ECO:0000256" key="2">
    <source>
        <dbReference type="HAMAP-Rule" id="MF_02101"/>
    </source>
</evidence>
<dbReference type="InterPro" id="IPR029069">
    <property type="entry name" value="HotDog_dom_sf"/>
</dbReference>
<sequence>MTYGRIVRFADTDAAGVVYFANVLNFCHEAYEDSLLHQGIVLPQMANFPRLALPITHAEVNFKLPLVCGDHLNIGIKPEQIDSFSYEINFQVIRLRDEKLAAQARTRHVCLDIQTRHRCELPSILQAWLSAYAGHD</sequence>
<comment type="pathway">
    <text evidence="2">Quinol/quinone metabolism; 1,4-dihydroxy-2-naphthoate biosynthesis; 1,4-dihydroxy-2-naphthoate from chorismate: step 7/7.</text>
</comment>